<name>A0A212KIX4_9PROT</name>
<dbReference type="PANTHER" id="PTHR12110:SF41">
    <property type="entry name" value="INOSOSE DEHYDRATASE"/>
    <property type="match status" value="1"/>
</dbReference>
<protein>
    <recommendedName>
        <fullName evidence="1">Xylose isomerase-like TIM barrel domain-containing protein</fullName>
    </recommendedName>
</protein>
<sequence>MNNLSIHSYCFIPSWTTADGERALEKAAAAGFGHVVVPLKTHAAIEPDKIARMFARVGLTPVCSATMLPEANIASVDREIWAAGVARHRASLRLARDLGARHVGGIVYGLFGKASAPATPEMFRASAEGLARVAEEAAGFGIRLALEIVNRYETNLINTVDQGLEMLRLIGAPNVHLHLDTFHMAIEEDDPVAALRKALPHLAYFELDQNHRGRLDRGTLDFAPMLKLLREAGYRDLIGVEAFSSAISGPETAAGVGAWRNLFDDGSEVAESAMTVLRRAGWAA</sequence>
<dbReference type="EMBL" id="FLUO01000002">
    <property type="protein sequence ID" value="SBW11686.1"/>
    <property type="molecule type" value="Genomic_DNA"/>
</dbReference>
<reference evidence="2" key="1">
    <citation type="submission" date="2016-04" db="EMBL/GenBank/DDBJ databases">
        <authorList>
            <person name="Evans L.H."/>
            <person name="Alamgir A."/>
            <person name="Owens N."/>
            <person name="Weber N.D."/>
            <person name="Virtaneva K."/>
            <person name="Barbian K."/>
            <person name="Babar A."/>
            <person name="Rosenke K."/>
        </authorList>
    </citation>
    <scope>NUCLEOTIDE SEQUENCE</scope>
    <source>
        <strain evidence="2">86</strain>
    </source>
</reference>
<dbReference type="Pfam" id="PF01261">
    <property type="entry name" value="AP_endonuc_2"/>
    <property type="match status" value="1"/>
</dbReference>
<gene>
    <name evidence="2" type="ORF">KL86APRO_20272</name>
</gene>
<dbReference type="SUPFAM" id="SSF51658">
    <property type="entry name" value="Xylose isomerase-like"/>
    <property type="match status" value="1"/>
</dbReference>
<dbReference type="Gene3D" id="3.20.20.150">
    <property type="entry name" value="Divalent-metal-dependent TIM barrel enzymes"/>
    <property type="match status" value="1"/>
</dbReference>
<organism evidence="2">
    <name type="scientific">uncultured Alphaproteobacteria bacterium</name>
    <dbReference type="NCBI Taxonomy" id="91750"/>
    <lineage>
        <taxon>Bacteria</taxon>
        <taxon>Pseudomonadati</taxon>
        <taxon>Pseudomonadota</taxon>
        <taxon>Alphaproteobacteria</taxon>
        <taxon>environmental samples</taxon>
    </lineage>
</organism>
<feature type="domain" description="Xylose isomerase-like TIM barrel" evidence="1">
    <location>
        <begin position="24"/>
        <end position="254"/>
    </location>
</feature>
<dbReference type="PANTHER" id="PTHR12110">
    <property type="entry name" value="HYDROXYPYRUVATE ISOMERASE"/>
    <property type="match status" value="1"/>
</dbReference>
<proteinExistence type="predicted"/>
<dbReference type="AlphaFoldDB" id="A0A212KIX4"/>
<dbReference type="InterPro" id="IPR036237">
    <property type="entry name" value="Xyl_isomerase-like_sf"/>
</dbReference>
<evidence type="ECO:0000259" key="1">
    <source>
        <dbReference type="Pfam" id="PF01261"/>
    </source>
</evidence>
<evidence type="ECO:0000313" key="2">
    <source>
        <dbReference type="EMBL" id="SBW11686.1"/>
    </source>
</evidence>
<accession>A0A212KIX4</accession>
<dbReference type="InterPro" id="IPR013022">
    <property type="entry name" value="Xyl_isomerase-like_TIM-brl"/>
</dbReference>
<dbReference type="InterPro" id="IPR050312">
    <property type="entry name" value="IolE/XylAMocC-like"/>
</dbReference>